<evidence type="ECO:0000259" key="4">
    <source>
        <dbReference type="PROSITE" id="PS50804"/>
    </source>
</evidence>
<dbReference type="InterPro" id="IPR001878">
    <property type="entry name" value="Znf_CCHC"/>
</dbReference>
<dbReference type="GO" id="GO:0003676">
    <property type="term" value="F:nucleic acid binding"/>
    <property type="evidence" value="ECO:0007669"/>
    <property type="project" value="InterPro"/>
</dbReference>
<dbReference type="InterPro" id="IPR003309">
    <property type="entry name" value="SCAN_dom"/>
</dbReference>
<dbReference type="PROSITE" id="PS50804">
    <property type="entry name" value="SCAN_BOX"/>
    <property type="match status" value="1"/>
</dbReference>
<feature type="domain" description="SCAN box" evidence="4">
    <location>
        <begin position="33"/>
        <end position="109"/>
    </location>
</feature>
<dbReference type="GO" id="GO:0008270">
    <property type="term" value="F:zinc ion binding"/>
    <property type="evidence" value="ECO:0007669"/>
    <property type="project" value="UniProtKB-KW"/>
</dbReference>
<dbReference type="Ensembl" id="ENSPNAT00000081702.1">
    <property type="protein sequence ID" value="ENSPNAP00000038639.1"/>
    <property type="gene ID" value="ENSPNAG00000035337.1"/>
</dbReference>
<evidence type="ECO:0000313" key="6">
    <source>
        <dbReference type="Proteomes" id="UP001501920"/>
    </source>
</evidence>
<dbReference type="InterPro" id="IPR036875">
    <property type="entry name" value="Znf_CCHC_sf"/>
</dbReference>
<evidence type="ECO:0000313" key="5">
    <source>
        <dbReference type="Ensembl" id="ENSPNAP00000038639.1"/>
    </source>
</evidence>
<dbReference type="AlphaFoldDB" id="A0AAR2IKW9"/>
<dbReference type="GeneTree" id="ENSGT00940000159113"/>
<dbReference type="CDD" id="cd07936">
    <property type="entry name" value="SCAN"/>
    <property type="match status" value="1"/>
</dbReference>
<keyword evidence="1" id="KW-0863">Zinc-finger</keyword>
<evidence type="ECO:0000256" key="1">
    <source>
        <dbReference type="PROSITE-ProRule" id="PRU00047"/>
    </source>
</evidence>
<reference evidence="5" key="3">
    <citation type="submission" date="2025-09" db="UniProtKB">
        <authorList>
            <consortium name="Ensembl"/>
        </authorList>
    </citation>
    <scope>IDENTIFICATION</scope>
</reference>
<reference evidence="5" key="2">
    <citation type="submission" date="2025-08" db="UniProtKB">
        <authorList>
            <consortium name="Ensembl"/>
        </authorList>
    </citation>
    <scope>IDENTIFICATION</scope>
</reference>
<dbReference type="Pfam" id="PF02023">
    <property type="entry name" value="SCAN"/>
    <property type="match status" value="1"/>
</dbReference>
<reference evidence="5 6" key="1">
    <citation type="submission" date="2020-10" db="EMBL/GenBank/DDBJ databases">
        <title>Pygocentrus nattereri (red-bellied piranha) genome, fPygNat1, primary haplotype.</title>
        <authorList>
            <person name="Myers G."/>
            <person name="Meyer A."/>
            <person name="Karagic N."/>
            <person name="Pippel M."/>
            <person name="Winkler S."/>
            <person name="Tracey A."/>
            <person name="Wood J."/>
            <person name="Formenti G."/>
            <person name="Howe K."/>
            <person name="Fedrigo O."/>
            <person name="Jarvis E.D."/>
        </authorList>
    </citation>
    <scope>NUCLEOTIDE SEQUENCE [LARGE SCALE GENOMIC DNA]</scope>
</reference>
<evidence type="ECO:0000259" key="3">
    <source>
        <dbReference type="PROSITE" id="PS50158"/>
    </source>
</evidence>
<feature type="domain" description="CCHC-type" evidence="3">
    <location>
        <begin position="177"/>
        <end position="193"/>
    </location>
</feature>
<evidence type="ECO:0000256" key="2">
    <source>
        <dbReference type="SAM" id="MobiDB-lite"/>
    </source>
</evidence>
<dbReference type="PANTHER" id="PTHR46888:SF1">
    <property type="entry name" value="RIBONUCLEASE H"/>
    <property type="match status" value="1"/>
</dbReference>
<sequence>MILRTMDSEHAEDYEEVKAAILTKYEITQDIYRQRFRALEVYPGETPRELYVRLKELFSKWVRPEQKSVKEISEMMILEQFLRMVNTEMEVWIKERNPKTAEEAAQLAEVFISARRSKGPCSFSRDQHFSRKSVGDDRGLGHAYSRTYFQSRHSPPKLPTSTPRSDKPIKRTNKEVRCFYCGELGHTKPYCQRWTTKSTLLLVPREDWKEARVQVSCVNGDERRYPTAEVYLTVDGQTFLMTVAVVAQWG</sequence>
<keyword evidence="1" id="KW-0862">Zinc</keyword>
<feature type="compositionally biased region" description="Basic and acidic residues" evidence="2">
    <location>
        <begin position="125"/>
        <end position="138"/>
    </location>
</feature>
<dbReference type="Gene3D" id="1.10.4020.10">
    <property type="entry name" value="DNA breaking-rejoining enzymes"/>
    <property type="match status" value="1"/>
</dbReference>
<dbReference type="PANTHER" id="PTHR46888">
    <property type="entry name" value="ZINC KNUCKLE DOMAINCONTAINING PROTEIN-RELATED"/>
    <property type="match status" value="1"/>
</dbReference>
<protein>
    <recommendedName>
        <fullName evidence="7">SCAN box domain-containing protein</fullName>
    </recommendedName>
</protein>
<accession>A0AAR2IKW9</accession>
<organism evidence="5 6">
    <name type="scientific">Pygocentrus nattereri</name>
    <name type="common">Red-bellied piranha</name>
    <dbReference type="NCBI Taxonomy" id="42514"/>
    <lineage>
        <taxon>Eukaryota</taxon>
        <taxon>Metazoa</taxon>
        <taxon>Chordata</taxon>
        <taxon>Craniata</taxon>
        <taxon>Vertebrata</taxon>
        <taxon>Euteleostomi</taxon>
        <taxon>Actinopterygii</taxon>
        <taxon>Neopterygii</taxon>
        <taxon>Teleostei</taxon>
        <taxon>Ostariophysi</taxon>
        <taxon>Characiformes</taxon>
        <taxon>Characoidei</taxon>
        <taxon>Pygocentrus</taxon>
    </lineage>
</organism>
<keyword evidence="1" id="KW-0479">Metal-binding</keyword>
<dbReference type="SUPFAM" id="SSF47353">
    <property type="entry name" value="Retrovirus capsid dimerization domain-like"/>
    <property type="match status" value="1"/>
</dbReference>
<name>A0AAR2IKW9_PYGNA</name>
<feature type="region of interest" description="Disordered" evidence="2">
    <location>
        <begin position="118"/>
        <end position="138"/>
    </location>
</feature>
<dbReference type="PROSITE" id="PS50158">
    <property type="entry name" value="ZF_CCHC"/>
    <property type="match status" value="1"/>
</dbReference>
<evidence type="ECO:0008006" key="7">
    <source>
        <dbReference type="Google" id="ProtNLM"/>
    </source>
</evidence>
<dbReference type="Proteomes" id="UP001501920">
    <property type="component" value="Chromosome 19"/>
</dbReference>
<dbReference type="SUPFAM" id="SSF57756">
    <property type="entry name" value="Retrovirus zinc finger-like domains"/>
    <property type="match status" value="1"/>
</dbReference>
<dbReference type="SMART" id="SM00431">
    <property type="entry name" value="SCAN"/>
    <property type="match status" value="1"/>
</dbReference>
<proteinExistence type="predicted"/>
<keyword evidence="6" id="KW-1185">Reference proteome</keyword>
<dbReference type="InterPro" id="IPR038269">
    <property type="entry name" value="SCAN_sf"/>
</dbReference>